<keyword evidence="2" id="KW-1185">Reference proteome</keyword>
<dbReference type="EMBL" id="JAHRIQ010055114">
    <property type="protein sequence ID" value="MEQ2238886.1"/>
    <property type="molecule type" value="Genomic_DNA"/>
</dbReference>
<sequence length="113" mass="12294">MTFMIFSLSNSWSCGDSLSRDGAKLRRKCSLGEKTCGGVGGGGSGGGRFWRASRSARSKLDGSSRGRTLLLLPARLQFYISVLMCRLFDHRDKDGFTQSGGEQVKHRGTGAWN</sequence>
<proteinExistence type="predicted"/>
<name>A0ABV0U2D7_9TELE</name>
<reference evidence="1 2" key="1">
    <citation type="submission" date="2021-06" db="EMBL/GenBank/DDBJ databases">
        <authorList>
            <person name="Palmer J.M."/>
        </authorList>
    </citation>
    <scope>NUCLEOTIDE SEQUENCE [LARGE SCALE GENOMIC DNA]</scope>
    <source>
        <strain evidence="2">if_2019</strain>
        <tissue evidence="1">Muscle</tissue>
    </source>
</reference>
<protein>
    <submittedName>
        <fullName evidence="1">Uncharacterized protein</fullName>
    </submittedName>
</protein>
<organism evidence="1 2">
    <name type="scientific">Ilyodon furcidens</name>
    <name type="common">goldbreast splitfin</name>
    <dbReference type="NCBI Taxonomy" id="33524"/>
    <lineage>
        <taxon>Eukaryota</taxon>
        <taxon>Metazoa</taxon>
        <taxon>Chordata</taxon>
        <taxon>Craniata</taxon>
        <taxon>Vertebrata</taxon>
        <taxon>Euteleostomi</taxon>
        <taxon>Actinopterygii</taxon>
        <taxon>Neopterygii</taxon>
        <taxon>Teleostei</taxon>
        <taxon>Neoteleostei</taxon>
        <taxon>Acanthomorphata</taxon>
        <taxon>Ovalentaria</taxon>
        <taxon>Atherinomorphae</taxon>
        <taxon>Cyprinodontiformes</taxon>
        <taxon>Goodeidae</taxon>
        <taxon>Ilyodon</taxon>
    </lineage>
</organism>
<comment type="caution">
    <text evidence="1">The sequence shown here is derived from an EMBL/GenBank/DDBJ whole genome shotgun (WGS) entry which is preliminary data.</text>
</comment>
<dbReference type="Proteomes" id="UP001482620">
    <property type="component" value="Unassembled WGS sequence"/>
</dbReference>
<evidence type="ECO:0000313" key="1">
    <source>
        <dbReference type="EMBL" id="MEQ2238886.1"/>
    </source>
</evidence>
<gene>
    <name evidence="1" type="ORF">ILYODFUR_037890</name>
</gene>
<accession>A0ABV0U2D7</accession>
<evidence type="ECO:0000313" key="2">
    <source>
        <dbReference type="Proteomes" id="UP001482620"/>
    </source>
</evidence>